<evidence type="ECO:0000313" key="3">
    <source>
        <dbReference type="Proteomes" id="UP000823674"/>
    </source>
</evidence>
<keyword evidence="1" id="KW-0472">Membrane</keyword>
<accession>A0ABQ7LE73</accession>
<name>A0ABQ7LE73_BRACM</name>
<organism evidence="2 3">
    <name type="scientific">Brassica rapa subsp. trilocularis</name>
    <dbReference type="NCBI Taxonomy" id="1813537"/>
    <lineage>
        <taxon>Eukaryota</taxon>
        <taxon>Viridiplantae</taxon>
        <taxon>Streptophyta</taxon>
        <taxon>Embryophyta</taxon>
        <taxon>Tracheophyta</taxon>
        <taxon>Spermatophyta</taxon>
        <taxon>Magnoliopsida</taxon>
        <taxon>eudicotyledons</taxon>
        <taxon>Gunneridae</taxon>
        <taxon>Pentapetalae</taxon>
        <taxon>rosids</taxon>
        <taxon>malvids</taxon>
        <taxon>Brassicales</taxon>
        <taxon>Brassicaceae</taxon>
        <taxon>Brassiceae</taxon>
        <taxon>Brassica</taxon>
    </lineage>
</organism>
<dbReference type="Proteomes" id="UP000823674">
    <property type="component" value="Chromosome A09"/>
</dbReference>
<protein>
    <submittedName>
        <fullName evidence="2">Uncharacterized protein</fullName>
    </submittedName>
</protein>
<keyword evidence="3" id="KW-1185">Reference proteome</keyword>
<evidence type="ECO:0000313" key="2">
    <source>
        <dbReference type="EMBL" id="KAG5384862.1"/>
    </source>
</evidence>
<reference evidence="2 3" key="1">
    <citation type="submission" date="2021-03" db="EMBL/GenBank/DDBJ databases">
        <authorList>
            <person name="King G.J."/>
            <person name="Bancroft I."/>
            <person name="Baten A."/>
            <person name="Bloomfield J."/>
            <person name="Borpatragohain P."/>
            <person name="He Z."/>
            <person name="Irish N."/>
            <person name="Irwin J."/>
            <person name="Liu K."/>
            <person name="Mauleon R.P."/>
            <person name="Moore J."/>
            <person name="Morris R."/>
            <person name="Ostergaard L."/>
            <person name="Wang B."/>
            <person name="Wells R."/>
        </authorList>
    </citation>
    <scope>NUCLEOTIDE SEQUENCE [LARGE SCALE GENOMIC DNA]</scope>
    <source>
        <strain evidence="2">R-o-18</strain>
        <tissue evidence="2">Leaf</tissue>
    </source>
</reference>
<gene>
    <name evidence="2" type="primary">A09p044030.1_BraROA</name>
    <name evidence="2" type="ORF">IGI04_036332</name>
</gene>
<comment type="caution">
    <text evidence="2">The sequence shown here is derived from an EMBL/GenBank/DDBJ whole genome shotgun (WGS) entry which is preliminary data.</text>
</comment>
<feature type="transmembrane region" description="Helical" evidence="1">
    <location>
        <begin position="189"/>
        <end position="211"/>
    </location>
</feature>
<proteinExistence type="predicted"/>
<dbReference type="EMBL" id="JADBGQ010000008">
    <property type="protein sequence ID" value="KAG5384862.1"/>
    <property type="molecule type" value="Genomic_DNA"/>
</dbReference>
<sequence length="214" mass="24738">MFADDLWSSGGGDLRVGDASRLPCVFHLQQWSFFKPSGEIFELTFRRRRRFSSSNGFFSDGDCMLVTVGSLLLLEFIYLTASIHHQSFYSSKIHRQSFYSSKIHHRSFELAACMVRTGAIYPFVIQCPRTDPRRPTCFAVQVWLAILKTAARVGQARCDLLDDEPAAVWDETGEPNCHLLFPATTFHPVWTFVWIFLGFRVHWKHILLLFLKRI</sequence>
<evidence type="ECO:0000256" key="1">
    <source>
        <dbReference type="SAM" id="Phobius"/>
    </source>
</evidence>
<keyword evidence="1" id="KW-1133">Transmembrane helix</keyword>
<keyword evidence="1" id="KW-0812">Transmembrane</keyword>